<dbReference type="eggNOG" id="COG2204">
    <property type="taxonomic scope" value="Bacteria"/>
</dbReference>
<dbReference type="InterPro" id="IPR009057">
    <property type="entry name" value="Homeodomain-like_sf"/>
</dbReference>
<dbReference type="CDD" id="cd00009">
    <property type="entry name" value="AAA"/>
    <property type="match status" value="1"/>
</dbReference>
<comment type="caution">
    <text evidence="11">The sequence shown here is derived from an EMBL/GenBank/DDBJ whole genome shotgun (WGS) entry which is preliminary data.</text>
</comment>
<evidence type="ECO:0000313" key="12">
    <source>
        <dbReference type="Proteomes" id="UP000019678"/>
    </source>
</evidence>
<dbReference type="SUPFAM" id="SSF46689">
    <property type="entry name" value="Homeodomain-like"/>
    <property type="match status" value="1"/>
</dbReference>
<evidence type="ECO:0000256" key="7">
    <source>
        <dbReference type="PROSITE-ProRule" id="PRU00169"/>
    </source>
</evidence>
<dbReference type="SMART" id="SM00448">
    <property type="entry name" value="REC"/>
    <property type="match status" value="1"/>
</dbReference>
<evidence type="ECO:0000256" key="3">
    <source>
        <dbReference type="ARBA" id="ARBA00023015"/>
    </source>
</evidence>
<dbReference type="RefSeq" id="WP_044248682.1">
    <property type="nucleotide sequence ID" value="NZ_ASRX01000071.1"/>
</dbReference>
<dbReference type="OrthoDB" id="9802066at2"/>
<dbReference type="Pfam" id="PF00072">
    <property type="entry name" value="Response_reg"/>
    <property type="match status" value="1"/>
</dbReference>
<evidence type="ECO:0000256" key="1">
    <source>
        <dbReference type="ARBA" id="ARBA00022741"/>
    </source>
</evidence>
<dbReference type="PROSITE" id="PS50045">
    <property type="entry name" value="SIGMA54_INTERACT_4"/>
    <property type="match status" value="1"/>
</dbReference>
<dbReference type="PRINTS" id="PR01590">
    <property type="entry name" value="HTHFIS"/>
</dbReference>
<dbReference type="Pfam" id="PF25601">
    <property type="entry name" value="AAA_lid_14"/>
    <property type="match status" value="1"/>
</dbReference>
<evidence type="ECO:0000256" key="5">
    <source>
        <dbReference type="ARBA" id="ARBA00023159"/>
    </source>
</evidence>
<proteinExistence type="predicted"/>
<keyword evidence="1" id="KW-0547">Nucleotide-binding</keyword>
<dbReference type="FunFam" id="1.10.8.60:FF:000014">
    <property type="entry name" value="DNA-binding transcriptional regulator NtrC"/>
    <property type="match status" value="1"/>
</dbReference>
<dbReference type="InterPro" id="IPR001789">
    <property type="entry name" value="Sig_transdc_resp-reg_receiver"/>
</dbReference>
<dbReference type="Proteomes" id="UP000019678">
    <property type="component" value="Unassembled WGS sequence"/>
</dbReference>
<dbReference type="STRING" id="1192034.CAP_7779"/>
<evidence type="ECO:0000313" key="11">
    <source>
        <dbReference type="EMBL" id="EYF01826.1"/>
    </source>
</evidence>
<dbReference type="PANTHER" id="PTHR32071">
    <property type="entry name" value="TRANSCRIPTIONAL REGULATORY PROTEIN"/>
    <property type="match status" value="1"/>
</dbReference>
<protein>
    <submittedName>
        <fullName evidence="11">Response regulator of zinc sigma-54-dependent two-component system</fullName>
    </submittedName>
</protein>
<dbReference type="Gene3D" id="3.40.50.2300">
    <property type="match status" value="1"/>
</dbReference>
<evidence type="ECO:0000256" key="8">
    <source>
        <dbReference type="SAM" id="MobiDB-lite"/>
    </source>
</evidence>
<dbReference type="InterPro" id="IPR002078">
    <property type="entry name" value="Sigma_54_int"/>
</dbReference>
<dbReference type="AlphaFoldDB" id="A0A017SZT2"/>
<name>A0A017SZT2_9BACT</name>
<keyword evidence="5" id="KW-0010">Activator</keyword>
<evidence type="ECO:0000256" key="2">
    <source>
        <dbReference type="ARBA" id="ARBA00022840"/>
    </source>
</evidence>
<keyword evidence="7" id="KW-0597">Phosphoprotein</keyword>
<accession>A0A017SZT2</accession>
<keyword evidence="6" id="KW-0804">Transcription</keyword>
<dbReference type="SUPFAM" id="SSF52540">
    <property type="entry name" value="P-loop containing nucleoside triphosphate hydrolases"/>
    <property type="match status" value="1"/>
</dbReference>
<keyword evidence="4" id="KW-0238">DNA-binding</keyword>
<dbReference type="PANTHER" id="PTHR32071:SF57">
    <property type="entry name" value="C4-DICARBOXYLATE TRANSPORT TRANSCRIPTIONAL REGULATORY PROTEIN DCTD"/>
    <property type="match status" value="1"/>
</dbReference>
<dbReference type="Gene3D" id="1.10.10.60">
    <property type="entry name" value="Homeodomain-like"/>
    <property type="match status" value="1"/>
</dbReference>
<dbReference type="GO" id="GO:0043565">
    <property type="term" value="F:sequence-specific DNA binding"/>
    <property type="evidence" value="ECO:0007669"/>
    <property type="project" value="InterPro"/>
</dbReference>
<keyword evidence="3" id="KW-0805">Transcription regulation</keyword>
<organism evidence="11 12">
    <name type="scientific">Chondromyces apiculatus DSM 436</name>
    <dbReference type="NCBI Taxonomy" id="1192034"/>
    <lineage>
        <taxon>Bacteria</taxon>
        <taxon>Pseudomonadati</taxon>
        <taxon>Myxococcota</taxon>
        <taxon>Polyangia</taxon>
        <taxon>Polyangiales</taxon>
        <taxon>Polyangiaceae</taxon>
        <taxon>Chondromyces</taxon>
    </lineage>
</organism>
<sequence length="499" mass="55889">MLDLDLSSFDVLVVDDEQDNLDAFRFAFRRTFRLHYALGGAQALDMLDRIDPAVIISDQRMPGMEGIDFLERAKQRRPDAFGILLTAFADIPVLVDAVNSGAVDRYVQKPWHSKELTAILRQGIQVFSTLRENRRLREQLSLYAGYLEREQRDPIDFGELAGDSPALKQVMSRIEEVAPTATHVRIEGEQGCEKDVVARAIHVGSPREEHPFVRVTCAAFRVDAFALERELFGWRRGAFEGAFVDRAGRLELAHRGTIYLDEPWPLTPSLQARLLRLLSDGEVERVGATESLRVDVRIIVSLTSSIAEAWERGKVLPELVSRLSVFPVRLPPLRERRGDIRVLAEHFLRKYARRNARAATSLSEEALAKLTAYGWPGNARELENVVERAAILSRGDVIQPEHLAYASRTSSRPAPPPAPDGEETAASVPPIPQSSPPMSQGRGSNASKVHLTAQLEDVERQELLAAMARFNGNKAEVARYLGMQRTSLYYRLKRLGLDT</sequence>
<dbReference type="SUPFAM" id="SSF52172">
    <property type="entry name" value="CheY-like"/>
    <property type="match status" value="1"/>
</dbReference>
<gene>
    <name evidence="11" type="ORF">CAP_7779</name>
</gene>
<dbReference type="Pfam" id="PF00158">
    <property type="entry name" value="Sigma54_activat"/>
    <property type="match status" value="1"/>
</dbReference>
<dbReference type="GO" id="GO:0005524">
    <property type="term" value="F:ATP binding"/>
    <property type="evidence" value="ECO:0007669"/>
    <property type="project" value="UniProtKB-KW"/>
</dbReference>
<feature type="modified residue" description="4-aspartylphosphate" evidence="7">
    <location>
        <position position="58"/>
    </location>
</feature>
<keyword evidence="12" id="KW-1185">Reference proteome</keyword>
<dbReference type="EMBL" id="ASRX01000071">
    <property type="protein sequence ID" value="EYF01826.1"/>
    <property type="molecule type" value="Genomic_DNA"/>
</dbReference>
<dbReference type="InterPro" id="IPR011006">
    <property type="entry name" value="CheY-like_superfamily"/>
</dbReference>
<keyword evidence="2" id="KW-0067">ATP-binding</keyword>
<feature type="domain" description="Response regulatory" evidence="10">
    <location>
        <begin position="10"/>
        <end position="124"/>
    </location>
</feature>
<reference evidence="11 12" key="1">
    <citation type="submission" date="2013-05" db="EMBL/GenBank/DDBJ databases">
        <title>Genome assembly of Chondromyces apiculatus DSM 436.</title>
        <authorList>
            <person name="Sharma G."/>
            <person name="Khatri I."/>
            <person name="Kaur C."/>
            <person name="Mayilraj S."/>
            <person name="Subramanian S."/>
        </authorList>
    </citation>
    <scope>NUCLEOTIDE SEQUENCE [LARGE SCALE GENOMIC DNA]</scope>
    <source>
        <strain evidence="11 12">DSM 436</strain>
    </source>
</reference>
<dbReference type="InterPro" id="IPR002197">
    <property type="entry name" value="HTH_Fis"/>
</dbReference>
<dbReference type="GO" id="GO:0006355">
    <property type="term" value="P:regulation of DNA-templated transcription"/>
    <property type="evidence" value="ECO:0007669"/>
    <property type="project" value="InterPro"/>
</dbReference>
<dbReference type="PROSITE" id="PS50110">
    <property type="entry name" value="RESPONSE_REGULATORY"/>
    <property type="match status" value="1"/>
</dbReference>
<evidence type="ECO:0000259" key="10">
    <source>
        <dbReference type="PROSITE" id="PS50110"/>
    </source>
</evidence>
<dbReference type="InterPro" id="IPR027417">
    <property type="entry name" value="P-loop_NTPase"/>
</dbReference>
<evidence type="ECO:0000256" key="6">
    <source>
        <dbReference type="ARBA" id="ARBA00023163"/>
    </source>
</evidence>
<evidence type="ECO:0000259" key="9">
    <source>
        <dbReference type="PROSITE" id="PS50045"/>
    </source>
</evidence>
<dbReference type="Pfam" id="PF02954">
    <property type="entry name" value="HTH_8"/>
    <property type="match status" value="1"/>
</dbReference>
<feature type="domain" description="Sigma-54 factor interaction" evidence="9">
    <location>
        <begin position="160"/>
        <end position="391"/>
    </location>
</feature>
<dbReference type="Gene3D" id="3.40.50.300">
    <property type="entry name" value="P-loop containing nucleotide triphosphate hydrolases"/>
    <property type="match status" value="1"/>
</dbReference>
<feature type="region of interest" description="Disordered" evidence="8">
    <location>
        <begin position="406"/>
        <end position="447"/>
    </location>
</feature>
<dbReference type="InterPro" id="IPR058031">
    <property type="entry name" value="AAA_lid_NorR"/>
</dbReference>
<dbReference type="GO" id="GO:0000160">
    <property type="term" value="P:phosphorelay signal transduction system"/>
    <property type="evidence" value="ECO:0007669"/>
    <property type="project" value="InterPro"/>
</dbReference>
<dbReference type="Gene3D" id="1.10.8.60">
    <property type="match status" value="1"/>
</dbReference>
<evidence type="ECO:0000256" key="4">
    <source>
        <dbReference type="ARBA" id="ARBA00023125"/>
    </source>
</evidence>